<name>A0A6J7WLQ6_9CAUD</name>
<gene>
    <name evidence="2" type="ORF">UFOVP190_64</name>
</gene>
<dbReference type="EMBL" id="LR798243">
    <property type="protein sequence ID" value="CAB5214341.1"/>
    <property type="molecule type" value="Genomic_DNA"/>
</dbReference>
<evidence type="ECO:0000313" key="2">
    <source>
        <dbReference type="EMBL" id="CAB5214341.1"/>
    </source>
</evidence>
<sequence length="301" mass="34831">MLTLKDQKVRHNYLNNKDILKEIHKSKNTYCFYADPKVADYDMILPDVGKINKKNILQARKDRATRLAKLAHEAATVEGIKRKLDEFEIKLKDVKDTDVVFRVMTWEHIPVDDVKSRKAAVKALEEEGGPVRSEYDDEDLDLIGNTKYVKVNFPPFEHFQVDEEGNLILVGRSHWKGNLEKGHFSRDHGSMTPKLAHMFIKLCERYATRSNWRGYTYNDEMRSQALLQLSQIGLQFDESKSQNPFAYYTAAITNSFTRVLNIEKRNQNLRDDILEMNNLTPSYTRQGMSRSPSSSDGGYDD</sequence>
<organism evidence="2">
    <name type="scientific">uncultured Caudovirales phage</name>
    <dbReference type="NCBI Taxonomy" id="2100421"/>
    <lineage>
        <taxon>Viruses</taxon>
        <taxon>Duplodnaviria</taxon>
        <taxon>Heunggongvirae</taxon>
        <taxon>Uroviricota</taxon>
        <taxon>Caudoviricetes</taxon>
        <taxon>Peduoviridae</taxon>
        <taxon>Maltschvirus</taxon>
        <taxon>Maltschvirus maltsch</taxon>
    </lineage>
</organism>
<reference evidence="2" key="1">
    <citation type="submission" date="2020-05" db="EMBL/GenBank/DDBJ databases">
        <authorList>
            <person name="Chiriac C."/>
            <person name="Salcher M."/>
            <person name="Ghai R."/>
            <person name="Kavagutti S V."/>
        </authorList>
    </citation>
    <scope>NUCLEOTIDE SEQUENCE</scope>
</reference>
<proteinExistence type="predicted"/>
<evidence type="ECO:0000256" key="1">
    <source>
        <dbReference type="SAM" id="MobiDB-lite"/>
    </source>
</evidence>
<accession>A0A6J7WLQ6</accession>
<protein>
    <submittedName>
        <fullName evidence="2">Uncharacterized protein</fullName>
    </submittedName>
</protein>
<feature type="region of interest" description="Disordered" evidence="1">
    <location>
        <begin position="280"/>
        <end position="301"/>
    </location>
</feature>